<dbReference type="OrthoDB" id="10737at2157"/>
<dbReference type="GO" id="GO:0003735">
    <property type="term" value="F:structural constituent of ribosome"/>
    <property type="evidence" value="ECO:0007669"/>
    <property type="project" value="InterPro"/>
</dbReference>
<dbReference type="Gene3D" id="3.40.1370.10">
    <property type="match status" value="1"/>
</dbReference>
<comment type="similarity">
    <text evidence="1 7">Belongs to the universal ribosomal protein uL4 family.</text>
</comment>
<evidence type="ECO:0000256" key="3">
    <source>
        <dbReference type="ARBA" id="ARBA00022730"/>
    </source>
</evidence>
<sequence>MATAKILDLSGKPVGEVELPTVFSEDFRPDLIKKAVLAAQANRRHPYGPTLYAGMQTSATGWGSGRGASHVPRIVNGSRAARIPHAKGGRRAHPPKPETDYSEKVNKKEKRMAVRSAIAATCNEDLVVTRGHIFMAEELPIVADNAFEALSKTKDVVSFFEAIGVYDDVIRAKEGRTIRAGRGKMRGRKYKNRKSLLVVTGPNAAVSKAARNLSGVDIATVAELNAELLAPGTHAGRLTVWTKAAIDQLSEKEGVLE</sequence>
<reference evidence="9 10" key="1">
    <citation type="submission" date="2019-03" db="EMBL/GenBank/DDBJ databases">
        <title>Genomic Encyclopedia of Type Strains, Phase IV (KMG-IV): sequencing the most valuable type-strain genomes for metagenomic binning, comparative biology and taxonomic classification.</title>
        <authorList>
            <person name="Goeker M."/>
        </authorList>
    </citation>
    <scope>NUCLEOTIDE SEQUENCE [LARGE SCALE GENOMIC DNA]</scope>
    <source>
        <strain evidence="9 10">DSM 13328</strain>
    </source>
</reference>
<dbReference type="HAMAP" id="MF_01328_A">
    <property type="entry name" value="Ribosomal_uL4_A"/>
    <property type="match status" value="1"/>
</dbReference>
<dbReference type="Proteomes" id="UP000294855">
    <property type="component" value="Unassembled WGS sequence"/>
</dbReference>
<keyword evidence="6 7" id="KW-0687">Ribonucleoprotein</keyword>
<dbReference type="FunFam" id="3.40.1370.10:FF:000011">
    <property type="entry name" value="50S ribosomal protein L4"/>
    <property type="match status" value="1"/>
</dbReference>
<evidence type="ECO:0000256" key="2">
    <source>
        <dbReference type="ARBA" id="ARBA00011838"/>
    </source>
</evidence>
<organism evidence="9 10">
    <name type="scientific">Methanimicrococcus blatticola</name>
    <dbReference type="NCBI Taxonomy" id="91560"/>
    <lineage>
        <taxon>Archaea</taxon>
        <taxon>Methanobacteriati</taxon>
        <taxon>Methanobacteriota</taxon>
        <taxon>Stenosarchaea group</taxon>
        <taxon>Methanomicrobia</taxon>
        <taxon>Methanosarcinales</taxon>
        <taxon>Methanosarcinaceae</taxon>
        <taxon>Methanimicrococcus</taxon>
    </lineage>
</organism>
<keyword evidence="4 7" id="KW-0694">RNA-binding</keyword>
<dbReference type="GO" id="GO:0005840">
    <property type="term" value="C:ribosome"/>
    <property type="evidence" value="ECO:0007669"/>
    <property type="project" value="UniProtKB-KW"/>
</dbReference>
<dbReference type="InterPro" id="IPR002136">
    <property type="entry name" value="Ribosomal_uL4"/>
</dbReference>
<dbReference type="GO" id="GO:0006412">
    <property type="term" value="P:translation"/>
    <property type="evidence" value="ECO:0007669"/>
    <property type="project" value="UniProtKB-UniRule"/>
</dbReference>
<protein>
    <recommendedName>
        <fullName evidence="7">Large ribosomal subunit protein uL4</fullName>
    </recommendedName>
</protein>
<keyword evidence="5 7" id="KW-0689">Ribosomal protein</keyword>
<evidence type="ECO:0000256" key="1">
    <source>
        <dbReference type="ARBA" id="ARBA00010528"/>
    </source>
</evidence>
<accession>A0A484F531</accession>
<gene>
    <name evidence="7" type="primary">rpl4</name>
    <name evidence="9" type="ORF">C7391_0608</name>
</gene>
<proteinExistence type="inferred from homology"/>
<dbReference type="InterPro" id="IPR045240">
    <property type="entry name" value="Ribosomal_uL4_euk/arch"/>
</dbReference>
<evidence type="ECO:0000256" key="4">
    <source>
        <dbReference type="ARBA" id="ARBA00022884"/>
    </source>
</evidence>
<comment type="caution">
    <text evidence="9">The sequence shown here is derived from an EMBL/GenBank/DDBJ whole genome shotgun (WGS) entry which is preliminary data.</text>
</comment>
<dbReference type="GO" id="GO:0019843">
    <property type="term" value="F:rRNA binding"/>
    <property type="evidence" value="ECO:0007669"/>
    <property type="project" value="UniProtKB-UniRule"/>
</dbReference>
<comment type="function">
    <text evidence="7">One of the primary rRNA binding proteins, this protein initially binds near the 5'-end of the 23S rRNA. It is important during the early stages of 50S assembly. It makes multiple contacts with different domains of the 23S rRNA in the assembled 50S subunit and ribosome.</text>
</comment>
<comment type="subunit">
    <text evidence="2 7">Part of the 50S ribosomal subunit.</text>
</comment>
<dbReference type="GO" id="GO:1990904">
    <property type="term" value="C:ribonucleoprotein complex"/>
    <property type="evidence" value="ECO:0007669"/>
    <property type="project" value="UniProtKB-KW"/>
</dbReference>
<dbReference type="NCBIfam" id="TIGR03672">
    <property type="entry name" value="rpl4p_arch"/>
    <property type="match status" value="1"/>
</dbReference>
<dbReference type="SUPFAM" id="SSF52166">
    <property type="entry name" value="Ribosomal protein L4"/>
    <property type="match status" value="1"/>
</dbReference>
<evidence type="ECO:0000313" key="10">
    <source>
        <dbReference type="Proteomes" id="UP000294855"/>
    </source>
</evidence>
<dbReference type="AlphaFoldDB" id="A0A484F531"/>
<dbReference type="InterPro" id="IPR023574">
    <property type="entry name" value="Ribosomal_uL4_dom_sf"/>
</dbReference>
<dbReference type="EMBL" id="SNYS01000006">
    <property type="protein sequence ID" value="TDQ70266.1"/>
    <property type="molecule type" value="Genomic_DNA"/>
</dbReference>
<evidence type="ECO:0000313" key="9">
    <source>
        <dbReference type="EMBL" id="TDQ70266.1"/>
    </source>
</evidence>
<comment type="function">
    <text evidence="7">Forms part of the polypeptide exit tunnel.</text>
</comment>
<evidence type="ECO:0000256" key="6">
    <source>
        <dbReference type="ARBA" id="ARBA00023274"/>
    </source>
</evidence>
<feature type="region of interest" description="Disordered" evidence="8">
    <location>
        <begin position="81"/>
        <end position="107"/>
    </location>
</feature>
<keyword evidence="3 7" id="KW-0699">rRNA-binding</keyword>
<dbReference type="Pfam" id="PF00573">
    <property type="entry name" value="Ribosomal_L4"/>
    <property type="match status" value="1"/>
</dbReference>
<evidence type="ECO:0000256" key="8">
    <source>
        <dbReference type="SAM" id="MobiDB-lite"/>
    </source>
</evidence>
<keyword evidence="10" id="KW-1185">Reference proteome</keyword>
<evidence type="ECO:0000256" key="5">
    <source>
        <dbReference type="ARBA" id="ARBA00022980"/>
    </source>
</evidence>
<dbReference type="InterPro" id="IPR019970">
    <property type="entry name" value="Ribosomall_uL4-arc"/>
</dbReference>
<feature type="compositionally biased region" description="Basic residues" evidence="8">
    <location>
        <begin position="82"/>
        <end position="94"/>
    </location>
</feature>
<evidence type="ECO:0000256" key="7">
    <source>
        <dbReference type="HAMAP-Rule" id="MF_01328"/>
    </source>
</evidence>
<feature type="compositionally biased region" description="Basic and acidic residues" evidence="8">
    <location>
        <begin position="95"/>
        <end position="106"/>
    </location>
</feature>
<dbReference type="RefSeq" id="WP_133517070.1">
    <property type="nucleotide sequence ID" value="NZ_JAHDUW010000006.1"/>
</dbReference>
<name>A0A484F531_9EURY</name>
<dbReference type="PANTHER" id="PTHR19431">
    <property type="entry name" value="60S RIBOSOMAL PROTEIN L4"/>
    <property type="match status" value="1"/>
</dbReference>